<dbReference type="SUPFAM" id="SSF53850">
    <property type="entry name" value="Periplasmic binding protein-like II"/>
    <property type="match status" value="1"/>
</dbReference>
<dbReference type="InterPro" id="IPR036390">
    <property type="entry name" value="WH_DNA-bd_sf"/>
</dbReference>
<keyword evidence="3" id="KW-0238">DNA-binding</keyword>
<dbReference type="SUPFAM" id="SSF46785">
    <property type="entry name" value="Winged helix' DNA-binding domain"/>
    <property type="match status" value="1"/>
</dbReference>
<feature type="domain" description="HTH lysR-type" evidence="5">
    <location>
        <begin position="5"/>
        <end position="62"/>
    </location>
</feature>
<evidence type="ECO:0000256" key="2">
    <source>
        <dbReference type="ARBA" id="ARBA00023015"/>
    </source>
</evidence>
<keyword evidence="7" id="KW-1185">Reference proteome</keyword>
<dbReference type="Pfam" id="PF03466">
    <property type="entry name" value="LysR_substrate"/>
    <property type="match status" value="1"/>
</dbReference>
<gene>
    <name evidence="6" type="ORF">ABIE13_003472</name>
</gene>
<dbReference type="Proteomes" id="UP001549320">
    <property type="component" value="Unassembled WGS sequence"/>
</dbReference>
<dbReference type="InterPro" id="IPR036388">
    <property type="entry name" value="WH-like_DNA-bd_sf"/>
</dbReference>
<evidence type="ECO:0000259" key="5">
    <source>
        <dbReference type="PROSITE" id="PS50931"/>
    </source>
</evidence>
<evidence type="ECO:0000313" key="7">
    <source>
        <dbReference type="Proteomes" id="UP001549320"/>
    </source>
</evidence>
<dbReference type="EMBL" id="JBEPSH010000006">
    <property type="protein sequence ID" value="MET4578356.1"/>
    <property type="molecule type" value="Genomic_DNA"/>
</dbReference>
<sequence length="299" mass="32510">MRPKLTFSELEAVVYLGETRNFRLAASQAHITQSALSRRIQSAEAKLDARLFDRNTHSVEVTQAGLELLPIAEKMIAEFQDSLSDLSAFIAGRRGTIKISALASTAASILPPAIKELHASHPGVRVSIDTASADQIAGAVAGGNVDFGISIAASPKFRDLHFQELVSDEFLLVCSSEDPLARKRSVDWSVFLERPFIASGPESSVRMITERIFSDSGYAVRPTYESPNVALIGVMIANGVGIAALPRLAFPLLNTERVRTVPLRSPVATRRIGLLTRRGRTLPKATNVFLNLLIELNRP</sequence>
<dbReference type="RefSeq" id="WP_354445516.1">
    <property type="nucleotide sequence ID" value="NZ_JBEPSH010000006.1"/>
</dbReference>
<proteinExistence type="inferred from homology"/>
<dbReference type="CDD" id="cd08440">
    <property type="entry name" value="PBP2_LTTR_like_4"/>
    <property type="match status" value="1"/>
</dbReference>
<evidence type="ECO:0000256" key="4">
    <source>
        <dbReference type="ARBA" id="ARBA00023163"/>
    </source>
</evidence>
<dbReference type="PROSITE" id="PS50931">
    <property type="entry name" value="HTH_LYSR"/>
    <property type="match status" value="1"/>
</dbReference>
<protein>
    <submittedName>
        <fullName evidence="6">LysR family carnitine catabolism transcriptional activator</fullName>
    </submittedName>
</protein>
<name>A0ABV2QBE4_9BURK</name>
<dbReference type="InterPro" id="IPR005119">
    <property type="entry name" value="LysR_subst-bd"/>
</dbReference>
<evidence type="ECO:0000256" key="3">
    <source>
        <dbReference type="ARBA" id="ARBA00023125"/>
    </source>
</evidence>
<comment type="caution">
    <text evidence="6">The sequence shown here is derived from an EMBL/GenBank/DDBJ whole genome shotgun (WGS) entry which is preliminary data.</text>
</comment>
<comment type="similarity">
    <text evidence="1">Belongs to the LysR transcriptional regulatory family.</text>
</comment>
<dbReference type="InterPro" id="IPR000847">
    <property type="entry name" value="LysR_HTH_N"/>
</dbReference>
<keyword evidence="4" id="KW-0804">Transcription</keyword>
<dbReference type="InterPro" id="IPR050950">
    <property type="entry name" value="HTH-type_LysR_regulators"/>
</dbReference>
<organism evidence="6 7">
    <name type="scientific">Ottowia thiooxydans</name>
    <dbReference type="NCBI Taxonomy" id="219182"/>
    <lineage>
        <taxon>Bacteria</taxon>
        <taxon>Pseudomonadati</taxon>
        <taxon>Pseudomonadota</taxon>
        <taxon>Betaproteobacteria</taxon>
        <taxon>Burkholderiales</taxon>
        <taxon>Comamonadaceae</taxon>
        <taxon>Ottowia</taxon>
    </lineage>
</organism>
<dbReference type="Gene3D" id="1.10.10.10">
    <property type="entry name" value="Winged helix-like DNA-binding domain superfamily/Winged helix DNA-binding domain"/>
    <property type="match status" value="1"/>
</dbReference>
<dbReference type="PANTHER" id="PTHR30419">
    <property type="entry name" value="HTH-TYPE TRANSCRIPTIONAL REGULATOR YBHD"/>
    <property type="match status" value="1"/>
</dbReference>
<reference evidence="6 7" key="1">
    <citation type="submission" date="2024-06" db="EMBL/GenBank/DDBJ databases">
        <title>Sorghum-associated microbial communities from plants grown in Nebraska, USA.</title>
        <authorList>
            <person name="Schachtman D."/>
        </authorList>
    </citation>
    <scope>NUCLEOTIDE SEQUENCE [LARGE SCALE GENOMIC DNA]</scope>
    <source>
        <strain evidence="6 7">2709</strain>
    </source>
</reference>
<dbReference type="Pfam" id="PF00126">
    <property type="entry name" value="HTH_1"/>
    <property type="match status" value="1"/>
</dbReference>
<evidence type="ECO:0000313" key="6">
    <source>
        <dbReference type="EMBL" id="MET4578356.1"/>
    </source>
</evidence>
<accession>A0ABV2QBE4</accession>
<dbReference type="PANTHER" id="PTHR30419:SF8">
    <property type="entry name" value="NITROGEN ASSIMILATION TRANSCRIPTIONAL ACTIVATOR-RELATED"/>
    <property type="match status" value="1"/>
</dbReference>
<keyword evidence="2" id="KW-0805">Transcription regulation</keyword>
<dbReference type="Gene3D" id="3.40.190.290">
    <property type="match status" value="1"/>
</dbReference>
<evidence type="ECO:0000256" key="1">
    <source>
        <dbReference type="ARBA" id="ARBA00009437"/>
    </source>
</evidence>